<dbReference type="Proteomes" id="UP000034789">
    <property type="component" value="Unassembled WGS sequence"/>
</dbReference>
<dbReference type="AlphaFoldDB" id="A0A0G2BI63"/>
<dbReference type="GO" id="GO:0016757">
    <property type="term" value="F:glycosyltransferase activity"/>
    <property type="evidence" value="ECO:0007669"/>
    <property type="project" value="InterPro"/>
</dbReference>
<protein>
    <submittedName>
        <fullName evidence="2">Glycosyltransferase, YqgM-like protein family</fullName>
    </submittedName>
</protein>
<feature type="domain" description="Glycosyl transferase family 1" evidence="1">
    <location>
        <begin position="28"/>
        <end position="144"/>
    </location>
</feature>
<dbReference type="EMBL" id="LCSD01000047">
    <property type="protein sequence ID" value="KKW45404.1"/>
    <property type="molecule type" value="Genomic_DNA"/>
</dbReference>
<accession>A0A0G2BI63</accession>
<evidence type="ECO:0000313" key="3">
    <source>
        <dbReference type="Proteomes" id="UP000034789"/>
    </source>
</evidence>
<comment type="caution">
    <text evidence="2">The sequence shown here is derived from an EMBL/GenBank/DDBJ whole genome shotgun (WGS) entry which is preliminary data.</text>
</comment>
<dbReference type="PANTHER" id="PTHR12526:SF637">
    <property type="entry name" value="GLYCOSYLTRANSFERASE EPSF-RELATED"/>
    <property type="match status" value="1"/>
</dbReference>
<dbReference type="InterPro" id="IPR001296">
    <property type="entry name" value="Glyco_trans_1"/>
</dbReference>
<proteinExistence type="predicted"/>
<gene>
    <name evidence="2" type="ORF">UY98_C0047G0004</name>
</gene>
<reference evidence="2 3" key="1">
    <citation type="journal article" date="2015" name="Nature">
        <title>rRNA introns, odd ribosomes, and small enigmatic genomes across a large radiation of phyla.</title>
        <authorList>
            <person name="Brown C.T."/>
            <person name="Hug L.A."/>
            <person name="Thomas B.C."/>
            <person name="Sharon I."/>
            <person name="Castelle C.J."/>
            <person name="Singh A."/>
            <person name="Wilkins M.J."/>
            <person name="Williams K.H."/>
            <person name="Banfield J.F."/>
        </authorList>
    </citation>
    <scope>NUCLEOTIDE SEQUENCE [LARGE SCALE GENOMIC DNA]</scope>
</reference>
<evidence type="ECO:0000313" key="2">
    <source>
        <dbReference type="EMBL" id="KKW45404.1"/>
    </source>
</evidence>
<name>A0A0G2BI63_9BACT</name>
<evidence type="ECO:0000259" key="1">
    <source>
        <dbReference type="Pfam" id="PF00534"/>
    </source>
</evidence>
<organism evidence="2 3">
    <name type="scientific">Candidatus Kaiserbacteria bacterium GW2011_GWA2_58_9</name>
    <dbReference type="NCBI Taxonomy" id="1618672"/>
    <lineage>
        <taxon>Bacteria</taxon>
        <taxon>Candidatus Kaiseribacteriota</taxon>
    </lineage>
</organism>
<dbReference type="PANTHER" id="PTHR12526">
    <property type="entry name" value="GLYCOSYLTRANSFERASE"/>
    <property type="match status" value="1"/>
</dbReference>
<keyword evidence="2" id="KW-0808">Transferase</keyword>
<dbReference type="Gene3D" id="3.40.50.2000">
    <property type="entry name" value="Glycogen Phosphorylase B"/>
    <property type="match status" value="1"/>
</dbReference>
<dbReference type="Pfam" id="PF00534">
    <property type="entry name" value="Glycos_transf_1"/>
    <property type="match status" value="1"/>
</dbReference>
<sequence>MPFVGRKATRIYNGIGPMQFGSGDIVRSAFPAGAKITGTVGELIKNKNQIALLEQAKSDPGMYVAIVGEGEDRPMLEQKIREYGLRERVKLFGYVPASDALKGFDRFALPSLKEGLPTALIEARLAGLPVIANRVGGVGEVLDAKDLSEFSLERMTTRTFSLYRESMFGNPGSRAEQANL</sequence>
<dbReference type="SUPFAM" id="SSF53756">
    <property type="entry name" value="UDP-Glycosyltransferase/glycogen phosphorylase"/>
    <property type="match status" value="1"/>
</dbReference>